<name>A0ABW0TID8_9BACL</name>
<dbReference type="InterPro" id="IPR000847">
    <property type="entry name" value="LysR_HTH_N"/>
</dbReference>
<dbReference type="SUPFAM" id="SSF46785">
    <property type="entry name" value="Winged helix' DNA-binding domain"/>
    <property type="match status" value="1"/>
</dbReference>
<dbReference type="PANTHER" id="PTHR30419:SF28">
    <property type="entry name" value="HTH-TYPE TRANSCRIPTIONAL REGULATOR BSDA"/>
    <property type="match status" value="1"/>
</dbReference>
<dbReference type="SUPFAM" id="SSF53850">
    <property type="entry name" value="Periplasmic binding protein-like II"/>
    <property type="match status" value="1"/>
</dbReference>
<evidence type="ECO:0000256" key="3">
    <source>
        <dbReference type="ARBA" id="ARBA00023125"/>
    </source>
</evidence>
<dbReference type="PANTHER" id="PTHR30419">
    <property type="entry name" value="HTH-TYPE TRANSCRIPTIONAL REGULATOR YBHD"/>
    <property type="match status" value="1"/>
</dbReference>
<dbReference type="InterPro" id="IPR005119">
    <property type="entry name" value="LysR_subst-bd"/>
</dbReference>
<dbReference type="EMBL" id="JBHSNO010000005">
    <property type="protein sequence ID" value="MFC5588684.1"/>
    <property type="molecule type" value="Genomic_DNA"/>
</dbReference>
<dbReference type="CDD" id="cd05466">
    <property type="entry name" value="PBP2_LTTR_substrate"/>
    <property type="match status" value="1"/>
</dbReference>
<dbReference type="Pfam" id="PF00126">
    <property type="entry name" value="HTH_1"/>
    <property type="match status" value="1"/>
</dbReference>
<dbReference type="Proteomes" id="UP001596109">
    <property type="component" value="Unassembled WGS sequence"/>
</dbReference>
<proteinExistence type="inferred from homology"/>
<reference evidence="7" key="1">
    <citation type="journal article" date="2019" name="Int. J. Syst. Evol. Microbiol.">
        <title>The Global Catalogue of Microorganisms (GCM) 10K type strain sequencing project: providing services to taxonomists for standard genome sequencing and annotation.</title>
        <authorList>
            <consortium name="The Broad Institute Genomics Platform"/>
            <consortium name="The Broad Institute Genome Sequencing Center for Infectious Disease"/>
            <person name="Wu L."/>
            <person name="Ma J."/>
        </authorList>
    </citation>
    <scope>NUCLEOTIDE SEQUENCE [LARGE SCALE GENOMIC DNA]</scope>
    <source>
        <strain evidence="7">CGMCC 4.1434</strain>
    </source>
</reference>
<organism evidence="6 7">
    <name type="scientific">Sporosarcina soli</name>
    <dbReference type="NCBI Taxonomy" id="334736"/>
    <lineage>
        <taxon>Bacteria</taxon>
        <taxon>Bacillati</taxon>
        <taxon>Bacillota</taxon>
        <taxon>Bacilli</taxon>
        <taxon>Bacillales</taxon>
        <taxon>Caryophanaceae</taxon>
        <taxon>Sporosarcina</taxon>
    </lineage>
</organism>
<dbReference type="InterPro" id="IPR036388">
    <property type="entry name" value="WH-like_DNA-bd_sf"/>
</dbReference>
<dbReference type="InterPro" id="IPR050950">
    <property type="entry name" value="HTH-type_LysR_regulators"/>
</dbReference>
<keyword evidence="2" id="KW-0805">Transcription regulation</keyword>
<evidence type="ECO:0000259" key="5">
    <source>
        <dbReference type="PROSITE" id="PS50931"/>
    </source>
</evidence>
<keyword evidence="4" id="KW-0804">Transcription</keyword>
<dbReference type="InterPro" id="IPR036390">
    <property type="entry name" value="WH_DNA-bd_sf"/>
</dbReference>
<gene>
    <name evidence="6" type="ORF">ACFPRA_07290</name>
</gene>
<dbReference type="PROSITE" id="PS50931">
    <property type="entry name" value="HTH_LYSR"/>
    <property type="match status" value="1"/>
</dbReference>
<comment type="caution">
    <text evidence="6">The sequence shown here is derived from an EMBL/GenBank/DDBJ whole genome shotgun (WGS) entry which is preliminary data.</text>
</comment>
<comment type="similarity">
    <text evidence="1">Belongs to the LysR transcriptional regulatory family.</text>
</comment>
<evidence type="ECO:0000256" key="2">
    <source>
        <dbReference type="ARBA" id="ARBA00023015"/>
    </source>
</evidence>
<dbReference type="Gene3D" id="1.10.10.10">
    <property type="entry name" value="Winged helix-like DNA-binding domain superfamily/Winged helix DNA-binding domain"/>
    <property type="match status" value="1"/>
</dbReference>
<evidence type="ECO:0000313" key="7">
    <source>
        <dbReference type="Proteomes" id="UP001596109"/>
    </source>
</evidence>
<accession>A0ABW0TID8</accession>
<sequence length="305" mass="34679">MNISHLKYVDSVVKYGTMREAAKHLFVTEPTISQQIRALEQNLKFPIFEKKGRNVILTPEGVKLLPSIKKILAAIHDAEKLIEEIQNPLSGQVRLGLGPIMAARVLPSFFKEFTKIYPHIIFNVFQGGSVDLIDMLISSKIDVGLVTVNKGTKEFLETNKVFWKDLFKVKYVAVVSENHRLAQNENISIKELASEPFFLYHKSMVRETLLLTFGPQFSKNIVGSFDSYDTIRDLVKAGIGVSILAETYVNDLPFKEYEGLHVIEFQDMEFSLDLCCIYKEDGYIPQYIEEVIEIVLKVSGEQIPL</sequence>
<evidence type="ECO:0000256" key="4">
    <source>
        <dbReference type="ARBA" id="ARBA00023163"/>
    </source>
</evidence>
<dbReference type="Gene3D" id="3.40.190.290">
    <property type="match status" value="1"/>
</dbReference>
<keyword evidence="7" id="KW-1185">Reference proteome</keyword>
<dbReference type="Pfam" id="PF03466">
    <property type="entry name" value="LysR_substrate"/>
    <property type="match status" value="1"/>
</dbReference>
<feature type="domain" description="HTH lysR-type" evidence="5">
    <location>
        <begin position="1"/>
        <end position="58"/>
    </location>
</feature>
<protein>
    <submittedName>
        <fullName evidence="6">LysR family transcriptional regulator</fullName>
    </submittedName>
</protein>
<evidence type="ECO:0000256" key="1">
    <source>
        <dbReference type="ARBA" id="ARBA00009437"/>
    </source>
</evidence>
<dbReference type="RefSeq" id="WP_381432184.1">
    <property type="nucleotide sequence ID" value="NZ_JBHSNO010000005.1"/>
</dbReference>
<keyword evidence="3" id="KW-0238">DNA-binding</keyword>
<evidence type="ECO:0000313" key="6">
    <source>
        <dbReference type="EMBL" id="MFC5588684.1"/>
    </source>
</evidence>